<protein>
    <submittedName>
        <fullName evidence="1">Uncharacterized protein</fullName>
    </submittedName>
</protein>
<name>A0AA95I8W9_9BACL</name>
<sequence length="75" mass="8396">MKKAQVLGLYQPRNLRFLLHGCPFEHIIDGQVKATQPLGLLWVGRVAGSAEILDLHFYNGEGLTLYPLTAYPTPF</sequence>
<evidence type="ECO:0000313" key="2">
    <source>
        <dbReference type="Proteomes" id="UP001177943"/>
    </source>
</evidence>
<reference evidence="1" key="1">
    <citation type="submission" date="2023-05" db="EMBL/GenBank/DDBJ databases">
        <title>Comparative genomics of Bacillaceae isolates and their secondary metabolite potential.</title>
        <authorList>
            <person name="Song L."/>
            <person name="Nielsen L.J."/>
            <person name="Mohite O."/>
            <person name="Xu X."/>
            <person name="Weber T."/>
            <person name="Kovacs A.T."/>
        </authorList>
    </citation>
    <scope>NUCLEOTIDE SEQUENCE</scope>
    <source>
        <strain evidence="1">B2_4</strain>
    </source>
</reference>
<proteinExistence type="predicted"/>
<accession>A0AA95I8W9</accession>
<gene>
    <name evidence="1" type="ORF">QNH46_17660</name>
</gene>
<dbReference type="AlphaFoldDB" id="A0AA95I8W9"/>
<dbReference type="Proteomes" id="UP001177943">
    <property type="component" value="Chromosome"/>
</dbReference>
<dbReference type="KEGG" id="pwn:QNH46_17660"/>
<dbReference type="EMBL" id="CP126084">
    <property type="protein sequence ID" value="WHX47945.1"/>
    <property type="molecule type" value="Genomic_DNA"/>
</dbReference>
<dbReference type="RefSeq" id="WP_283925427.1">
    <property type="nucleotide sequence ID" value="NZ_CP126084.1"/>
</dbReference>
<evidence type="ECO:0000313" key="1">
    <source>
        <dbReference type="EMBL" id="WHX47945.1"/>
    </source>
</evidence>
<organism evidence="1 2">
    <name type="scientific">Paenibacillus woosongensis</name>
    <dbReference type="NCBI Taxonomy" id="307580"/>
    <lineage>
        <taxon>Bacteria</taxon>
        <taxon>Bacillati</taxon>
        <taxon>Bacillota</taxon>
        <taxon>Bacilli</taxon>
        <taxon>Bacillales</taxon>
        <taxon>Paenibacillaceae</taxon>
        <taxon>Paenibacillus</taxon>
    </lineage>
</organism>